<proteinExistence type="predicted"/>
<keyword evidence="2" id="KW-1185">Reference proteome</keyword>
<accession>A0ABM7U0P4</accession>
<dbReference type="Proteomes" id="UP001319874">
    <property type="component" value="Chromosome 4"/>
</dbReference>
<sequence length="125" mass="13981">MEAYNPQSAPEPGSWLELDEQERIDLVESWHRAAHVKLPNVTAHAALHTVVENQIAMNLEPVVRAVHRLTNGGLTRHDAIHAIGSVVAEQFFDILTTEQRDEVDASQAHYLAAVERLTVTSWRQG</sequence>
<evidence type="ECO:0000313" key="2">
    <source>
        <dbReference type="Proteomes" id="UP001319874"/>
    </source>
</evidence>
<reference evidence="1 2" key="1">
    <citation type="journal article" date="2022" name="Front. Microbiol.">
        <title>Identification and characterization of a novel class of self-sufficient cytochrome P450 hydroxylase involved in cyclohexanecarboxylate degradation in Paraburkholderia terrae strain KU-64.</title>
        <authorList>
            <person name="Yamamoto T."/>
            <person name="Hasegawa Y."/>
            <person name="Iwaki H."/>
        </authorList>
    </citation>
    <scope>NUCLEOTIDE SEQUENCE [LARGE SCALE GENOMIC DNA]</scope>
    <source>
        <strain evidence="1 2">KU-64</strain>
    </source>
</reference>
<name>A0ABM7U0P4_9BURK</name>
<dbReference type="RefSeq" id="WP_229517030.1">
    <property type="nucleotide sequence ID" value="NZ_AP024958.1"/>
</dbReference>
<protein>
    <recommendedName>
        <fullName evidence="3">DUF1841 domain-containing protein</fullName>
    </recommendedName>
</protein>
<gene>
    <name evidence="1" type="ORF">PTKU64_85760</name>
</gene>
<dbReference type="EMBL" id="AP024958">
    <property type="protein sequence ID" value="BCZ84901.1"/>
    <property type="molecule type" value="Genomic_DNA"/>
</dbReference>
<organism evidence="1 2">
    <name type="scientific">Paraburkholderia terrae</name>
    <dbReference type="NCBI Taxonomy" id="311230"/>
    <lineage>
        <taxon>Bacteria</taxon>
        <taxon>Pseudomonadati</taxon>
        <taxon>Pseudomonadota</taxon>
        <taxon>Betaproteobacteria</taxon>
        <taxon>Burkholderiales</taxon>
        <taxon>Burkholderiaceae</taxon>
        <taxon>Paraburkholderia</taxon>
    </lineage>
</organism>
<evidence type="ECO:0008006" key="3">
    <source>
        <dbReference type="Google" id="ProtNLM"/>
    </source>
</evidence>
<evidence type="ECO:0000313" key="1">
    <source>
        <dbReference type="EMBL" id="BCZ84901.1"/>
    </source>
</evidence>